<dbReference type="AlphaFoldDB" id="E8ZHY5"/>
<protein>
    <submittedName>
        <fullName evidence="1">Uncharacterized protein</fullName>
    </submittedName>
</protein>
<evidence type="ECO:0000313" key="2">
    <source>
        <dbReference type="Proteomes" id="UP000008637"/>
    </source>
</evidence>
<evidence type="ECO:0000313" key="1">
    <source>
        <dbReference type="EMBL" id="CBY92756.1"/>
    </source>
</evidence>
<sequence length="116" mass="12914">MEFLRYGLVLASCAVGGGGGLYYSSRPTTMRTYMINNGKTPLRSGDPSWRYSSVIKNNKDKMTESGMAGILGGNSFDSPTDSQIENLRNYCTKYLRKHPRHVGAPVRSNLETFCTY</sequence>
<keyword evidence="2" id="KW-1185">Reference proteome</keyword>
<accession>E8ZHY5</accession>
<name>E8ZHY5_MYCHL</name>
<dbReference type="EMBL" id="FR773153">
    <property type="protein sequence ID" value="CBY92756.1"/>
    <property type="molecule type" value="Genomic_DNA"/>
</dbReference>
<dbReference type="KEGG" id="mha:HF1_07480"/>
<dbReference type="Proteomes" id="UP000008637">
    <property type="component" value="Chromosome"/>
</dbReference>
<reference evidence="1 2" key="1">
    <citation type="journal article" date="2011" name="J. Bacteriol.">
        <title>Complete genome sequence of Mycoplasma haemofelis, a hemotropic mycoplasma.</title>
        <authorList>
            <person name="Barker E.N."/>
            <person name="Helps C.R."/>
            <person name="Peters I.R."/>
            <person name="Darby A.C."/>
            <person name="Radford A.D."/>
            <person name="Tasker S."/>
        </authorList>
    </citation>
    <scope>NUCLEOTIDE SEQUENCE [LARGE SCALE GENOMIC DNA]</scope>
    <source>
        <strain evidence="1 2">Langford 1</strain>
    </source>
</reference>
<gene>
    <name evidence="1" type="ordered locus">HF1_07480</name>
</gene>
<dbReference type="HOGENOM" id="CLU_2094137_0_0_14"/>
<organism evidence="1 2">
    <name type="scientific">Mycoplasma haemofelis (strain Langford 1)</name>
    <name type="common">Haemobartonella felis</name>
    <dbReference type="NCBI Taxonomy" id="941640"/>
    <lineage>
        <taxon>Bacteria</taxon>
        <taxon>Bacillati</taxon>
        <taxon>Mycoplasmatota</taxon>
        <taxon>Mollicutes</taxon>
        <taxon>Mycoplasmataceae</taxon>
        <taxon>Mycoplasma</taxon>
    </lineage>
</organism>
<dbReference type="OrthoDB" id="9836149at2"/>
<proteinExistence type="predicted"/>